<comment type="caution">
    <text evidence="2">The sequence shown here is derived from an EMBL/GenBank/DDBJ whole genome shotgun (WGS) entry which is preliminary data.</text>
</comment>
<gene>
    <name evidence="2" type="ORF">CL6EHI_035410</name>
</gene>
<feature type="coiled-coil region" evidence="1">
    <location>
        <begin position="44"/>
        <end position="71"/>
    </location>
</feature>
<dbReference type="VEuPathDB" id="AmoebaDB:EHI7A_057980"/>
<dbReference type="AlphaFoldDB" id="A0A5K1VD58"/>
<proteinExistence type="predicted"/>
<dbReference type="OMA" id="ACEDKIN"/>
<keyword evidence="1" id="KW-0175">Coiled coil</keyword>
<dbReference type="SUPFAM" id="SSF74784">
    <property type="entry name" value="Translin"/>
    <property type="match status" value="1"/>
</dbReference>
<dbReference type="EMBL" id="BDEQ01000001">
    <property type="protein sequence ID" value="GAT93627.1"/>
    <property type="molecule type" value="Genomic_DNA"/>
</dbReference>
<protein>
    <submittedName>
        <fullName evidence="2">Uncharacterized protein</fullName>
    </submittedName>
</protein>
<dbReference type="VEuPathDB" id="AmoebaDB:EHI_035410"/>
<name>A0A5K1VD58_ENTHI</name>
<organism evidence="2 3">
    <name type="scientific">Entamoeba histolytica</name>
    <dbReference type="NCBI Taxonomy" id="5759"/>
    <lineage>
        <taxon>Eukaryota</taxon>
        <taxon>Amoebozoa</taxon>
        <taxon>Evosea</taxon>
        <taxon>Archamoebae</taxon>
        <taxon>Mastigamoebida</taxon>
        <taxon>Entamoebidae</taxon>
        <taxon>Entamoeba</taxon>
    </lineage>
</organism>
<dbReference type="InterPro" id="IPR036081">
    <property type="entry name" value="Translin_sf"/>
</dbReference>
<dbReference type="VEuPathDB" id="AmoebaDB:EHI5A_080480"/>
<reference evidence="2 3" key="1">
    <citation type="submission" date="2016-05" db="EMBL/GenBank/DDBJ databases">
        <title>First whole genome sequencing of Entamoeba histolytica HM1:IMSS-clone-6.</title>
        <authorList>
            <person name="Mukherjee Avik.K."/>
            <person name="Izumyama S."/>
            <person name="Nakada-Tsukui K."/>
            <person name="Nozaki T."/>
        </authorList>
    </citation>
    <scope>NUCLEOTIDE SEQUENCE [LARGE SCALE GENOMIC DNA]</scope>
    <source>
        <strain evidence="2 3">HM1:IMSS clone 6</strain>
    </source>
</reference>
<evidence type="ECO:0000256" key="1">
    <source>
        <dbReference type="SAM" id="Coils"/>
    </source>
</evidence>
<sequence length="265" mass="31829">MKYIPNFIEKDTEYKACEEKINTVLEHIYNLKFVLKVIESKANSSVEEENVKEAKEKMEIVQEKIDNCYELIEKIIGENKILAQRYCYYPYFYSIIIEDELVTKEVFNEKLGSENIYSFDMNIKENEDNIHRITTIYIICKNDSTIKKLHSFVNDMCWNIQKENNYQEWYDSKIMEHTYGTDVCFYNNPNDERHSKESDNQIYTDLIEKIMRLKYDFQTAKKIVRVLSIENDSICEVKELIFSKDLKKKSEDIIIALQDFDYWVE</sequence>
<dbReference type="VEuPathDB" id="AmoebaDB:KM1_111280"/>
<dbReference type="VEuPathDB" id="AmoebaDB:EHI8A_059660"/>
<dbReference type="Proteomes" id="UP000078387">
    <property type="component" value="Unassembled WGS sequence"/>
</dbReference>
<evidence type="ECO:0000313" key="3">
    <source>
        <dbReference type="Proteomes" id="UP000078387"/>
    </source>
</evidence>
<evidence type="ECO:0000313" key="2">
    <source>
        <dbReference type="EMBL" id="GAT93627.1"/>
    </source>
</evidence>
<accession>A0A5K1VD58</accession>
<dbReference type="GO" id="GO:0043565">
    <property type="term" value="F:sequence-specific DNA binding"/>
    <property type="evidence" value="ECO:0007669"/>
    <property type="project" value="InterPro"/>
</dbReference>